<evidence type="ECO:0000313" key="2">
    <source>
        <dbReference type="Proteomes" id="UP001160508"/>
    </source>
</evidence>
<accession>A0ABY5T2F8</accession>
<dbReference type="InterPro" id="IPR018330">
    <property type="entry name" value="RecT_fam"/>
</dbReference>
<name>A0ABY5T2F8_9VIRU</name>
<dbReference type="Proteomes" id="UP001160508">
    <property type="component" value="Segment"/>
</dbReference>
<proteinExistence type="predicted"/>
<dbReference type="Pfam" id="PF03837">
    <property type="entry name" value="RecT"/>
    <property type="match status" value="1"/>
</dbReference>
<organism evidence="1 2">
    <name type="scientific">Bacteriophage sp</name>
    <dbReference type="NCBI Taxonomy" id="38018"/>
    <lineage>
        <taxon>Viruses</taxon>
    </lineage>
</organism>
<protein>
    <submittedName>
        <fullName evidence="1">RecT family protein</fullName>
    </submittedName>
</protein>
<dbReference type="EMBL" id="OP031061">
    <property type="protein sequence ID" value="UVN06015.1"/>
    <property type="molecule type" value="Genomic_DNA"/>
</dbReference>
<evidence type="ECO:0000313" key="1">
    <source>
        <dbReference type="EMBL" id="UVN06015.1"/>
    </source>
</evidence>
<sequence length="324" mass="35310">MTTQSTAVQVTANGGAVAKQPKKVDVLKGILNADSVQAQFKNALGKNSGTFVASVIDLYNGDSNLQLCDPKTVVTEALKAAVLHLPINKALGYAYIIPYNLSVKRIDQNGNAVINPNTGKPVYDKVMVPTFQMGYKGYIQLAMRTGQYRTLNADAVYEGELRKVSKLTGEIAFDGEQKSDKVVGYFCYFELLNGFSKTLYMTVEQMAAHAKKYSKGLKRDTTVESLIALASAPVMPDSNTVGWMGNFHGMAIKTVIRILLSKYGYLSIEMQNAIANDFAGENYDDNVLQVDDQPVKVIDAESVAYEDVSHSNVAPANNDDDPGY</sequence>
<reference evidence="1" key="1">
    <citation type="submission" date="2022-07" db="EMBL/GenBank/DDBJ databases">
        <authorList>
            <person name="Nishijima S."/>
        </authorList>
    </citation>
    <scope>NUCLEOTIDE SEQUENCE</scope>
    <source>
        <strain evidence="1">1827_77749</strain>
    </source>
</reference>
<dbReference type="NCBIfam" id="TIGR00616">
    <property type="entry name" value="rect"/>
    <property type="match status" value="2"/>
</dbReference>
<dbReference type="InterPro" id="IPR004590">
    <property type="entry name" value="ssDNA_annealing_RecT"/>
</dbReference>
<keyword evidence="2" id="KW-1185">Reference proteome</keyword>